<dbReference type="GO" id="GO:0016579">
    <property type="term" value="P:protein deubiquitination"/>
    <property type="evidence" value="ECO:0007669"/>
    <property type="project" value="InterPro"/>
</dbReference>
<keyword evidence="12" id="KW-0539">Nucleus</keyword>
<comment type="subcellular location">
    <subcellularLocation>
        <location evidence="2">Nucleus</location>
    </subcellularLocation>
</comment>
<dbReference type="SUPFAM" id="SSF54001">
    <property type="entry name" value="Cysteine proteinases"/>
    <property type="match status" value="1"/>
</dbReference>
<dbReference type="STRING" id="29655.A0A0K9PPR3"/>
<gene>
    <name evidence="19" type="ORF">ZOSMA_18G00540</name>
</gene>
<dbReference type="GO" id="GO:0006508">
    <property type="term" value="P:proteolysis"/>
    <property type="evidence" value="ECO:0007669"/>
    <property type="project" value="UniProtKB-KW"/>
</dbReference>
<dbReference type="EMBL" id="LFYR01000692">
    <property type="protein sequence ID" value="KMZ70961.1"/>
    <property type="molecule type" value="Genomic_DNA"/>
</dbReference>
<sequence length="608" mass="67919">MSTTCPPPPCSHLQSYRSSIISTAQAARPFRSFYHCLRIVPPGGRAEIRRDPDETPRCGTCGACGPRLFACLTCAAVSCRIHFPNHSQLLLVSPNTAVSPFSANHHIAIDIDRAELFCGSCGDQVYDADFDAAVVIAQKKASSGSSFGTGGEIEGIGVGKKRRRVVEYKPWVPDDDEKTVVGRGARVIEERMPPWGLRGLNNLGSTCFMNSVLQALLHTPPMRNYFLSDRHNQFLCKQGKGKINSNNPGAVKKASDPNRHQRNNNNNNNANGKYGGSPATVCLACDLDTMFSAVFSGCWEKAIVLLLLGNMTVYLCWWRHASNLASYEQQDAHEFFISILDAIHEKVEQDERKPHVHGNGDCCIAHRVFSGILRSDVTCTICGFTSTTYDPCIDISLDLDSSQTPTKSSTVKSGSCNVGSDSVFPGLSTLNRRLEHFTRPERLGSDQKLFCQQCKVRQESLKQMSIRKLPLVTCFHIKRFEHSSSRKMSKKIDRYLQFPLSLDMRPYLSSSILRSRFGNRIFTYDGDEGDTSTERASEFELFAVITHSGKLDAGHYITFLRLNNQWYRCDDAWITLVSENIVRASQAYMLFYVQKILFYKASENDVSS</sequence>
<dbReference type="InterPro" id="IPR001607">
    <property type="entry name" value="Znf_UBP"/>
</dbReference>
<dbReference type="Pfam" id="PF02148">
    <property type="entry name" value="zf-UBP"/>
    <property type="match status" value="1"/>
</dbReference>
<feature type="region of interest" description="Disordered" evidence="16">
    <location>
        <begin position="238"/>
        <end position="272"/>
    </location>
</feature>
<evidence type="ECO:0000256" key="5">
    <source>
        <dbReference type="ARBA" id="ARBA00022771"/>
    </source>
</evidence>
<proteinExistence type="inferred from homology"/>
<dbReference type="GO" id="GO:0008270">
    <property type="term" value="F:zinc ion binding"/>
    <property type="evidence" value="ECO:0007669"/>
    <property type="project" value="UniProtKB-KW"/>
</dbReference>
<evidence type="ECO:0000256" key="14">
    <source>
        <dbReference type="PROSITE-ProRule" id="PRU00502"/>
    </source>
</evidence>
<dbReference type="PANTHER" id="PTHR21646:SF33">
    <property type="entry name" value="UBIQUITIN CARBOXYL-TERMINAL HYDROLASE 22"/>
    <property type="match status" value="1"/>
</dbReference>
<reference evidence="20" key="1">
    <citation type="journal article" date="2016" name="Nature">
        <title>The genome of the seagrass Zostera marina reveals angiosperm adaptation to the sea.</title>
        <authorList>
            <person name="Olsen J.L."/>
            <person name="Rouze P."/>
            <person name="Verhelst B."/>
            <person name="Lin Y.-C."/>
            <person name="Bayer T."/>
            <person name="Collen J."/>
            <person name="Dattolo E."/>
            <person name="De Paoli E."/>
            <person name="Dittami S."/>
            <person name="Maumus F."/>
            <person name="Michel G."/>
            <person name="Kersting A."/>
            <person name="Lauritano C."/>
            <person name="Lohaus R."/>
            <person name="Toepel M."/>
            <person name="Tonon T."/>
            <person name="Vanneste K."/>
            <person name="Amirebrahimi M."/>
            <person name="Brakel J."/>
            <person name="Bostroem C."/>
            <person name="Chovatia M."/>
            <person name="Grimwood J."/>
            <person name="Jenkins J.W."/>
            <person name="Jueterbock A."/>
            <person name="Mraz A."/>
            <person name="Stam W.T."/>
            <person name="Tice H."/>
            <person name="Bornberg-Bauer E."/>
            <person name="Green P.J."/>
            <person name="Pearson G.A."/>
            <person name="Procaccini G."/>
            <person name="Duarte C.M."/>
            <person name="Schmutz J."/>
            <person name="Reusch T.B.H."/>
            <person name="Van de Peer Y."/>
        </authorList>
    </citation>
    <scope>NUCLEOTIDE SEQUENCE [LARGE SCALE GENOMIC DNA]</scope>
    <source>
        <strain evidence="20">cv. Finnish</strain>
    </source>
</reference>
<evidence type="ECO:0000256" key="4">
    <source>
        <dbReference type="ARBA" id="ARBA00022723"/>
    </source>
</evidence>
<dbReference type="PROSITE" id="PS50235">
    <property type="entry name" value="USP_3"/>
    <property type="match status" value="1"/>
</dbReference>
<dbReference type="PROSITE" id="PS00972">
    <property type="entry name" value="USP_1"/>
    <property type="match status" value="1"/>
</dbReference>
<comment type="function">
    <text evidence="15">Recognizes and hydrolyzes the peptide bond at the C-terminal Gly of ubiquitin. Involved in the processing of poly-ubiquitin precursors as well as that of ubiquitinated proteins.</text>
</comment>
<keyword evidence="20" id="KW-1185">Reference proteome</keyword>
<evidence type="ECO:0000256" key="2">
    <source>
        <dbReference type="ARBA" id="ARBA00004123"/>
    </source>
</evidence>
<evidence type="ECO:0000256" key="3">
    <source>
        <dbReference type="ARBA" id="ARBA00022670"/>
    </source>
</evidence>
<keyword evidence="3 15" id="KW-0645">Protease</keyword>
<evidence type="ECO:0000256" key="1">
    <source>
        <dbReference type="ARBA" id="ARBA00000707"/>
    </source>
</evidence>
<evidence type="ECO:0000313" key="19">
    <source>
        <dbReference type="EMBL" id="KMZ70961.1"/>
    </source>
</evidence>
<keyword evidence="8 15" id="KW-0788">Thiol protease</keyword>
<dbReference type="InterPro" id="IPR018200">
    <property type="entry name" value="USP_CS"/>
</dbReference>
<name>A0A0K9PPR3_ZOSMR</name>
<evidence type="ECO:0000256" key="8">
    <source>
        <dbReference type="ARBA" id="ARBA00022807"/>
    </source>
</evidence>
<evidence type="ECO:0000256" key="11">
    <source>
        <dbReference type="ARBA" id="ARBA00023163"/>
    </source>
</evidence>
<evidence type="ECO:0000256" key="9">
    <source>
        <dbReference type="ARBA" id="ARBA00022833"/>
    </source>
</evidence>
<dbReference type="PANTHER" id="PTHR21646">
    <property type="entry name" value="UBIQUITIN CARBOXYL-TERMINAL HYDROLASE"/>
    <property type="match status" value="1"/>
</dbReference>
<dbReference type="Gene3D" id="3.30.40.10">
    <property type="entry name" value="Zinc/RING finger domain, C3HC4 (zinc finger)"/>
    <property type="match status" value="1"/>
</dbReference>
<keyword evidence="7 15" id="KW-0378">Hydrolase</keyword>
<evidence type="ECO:0000256" key="15">
    <source>
        <dbReference type="RuleBase" id="RU366025"/>
    </source>
</evidence>
<accession>A0A0K9PPR3</accession>
<dbReference type="Gene3D" id="3.90.70.10">
    <property type="entry name" value="Cysteine proteinases"/>
    <property type="match status" value="1"/>
</dbReference>
<keyword evidence="9" id="KW-0862">Zinc</keyword>
<evidence type="ECO:0000259" key="17">
    <source>
        <dbReference type="PROSITE" id="PS50235"/>
    </source>
</evidence>
<evidence type="ECO:0000256" key="7">
    <source>
        <dbReference type="ARBA" id="ARBA00022801"/>
    </source>
</evidence>
<dbReference type="AlphaFoldDB" id="A0A0K9PPR3"/>
<keyword evidence="11" id="KW-0804">Transcription</keyword>
<dbReference type="InterPro" id="IPR050185">
    <property type="entry name" value="Ub_carboxyl-term_hydrolase"/>
</dbReference>
<evidence type="ECO:0000259" key="18">
    <source>
        <dbReference type="PROSITE" id="PS50271"/>
    </source>
</evidence>
<protein>
    <recommendedName>
        <fullName evidence="15">Ubiquitin carboxyl-terminal hydrolase</fullName>
        <ecNumber evidence="15">3.4.19.12</ecNumber>
    </recommendedName>
</protein>
<dbReference type="InterPro" id="IPR001394">
    <property type="entry name" value="Peptidase_C19_UCH"/>
</dbReference>
<organism evidence="19 20">
    <name type="scientific">Zostera marina</name>
    <name type="common">Eelgrass</name>
    <dbReference type="NCBI Taxonomy" id="29655"/>
    <lineage>
        <taxon>Eukaryota</taxon>
        <taxon>Viridiplantae</taxon>
        <taxon>Streptophyta</taxon>
        <taxon>Embryophyta</taxon>
        <taxon>Tracheophyta</taxon>
        <taxon>Spermatophyta</taxon>
        <taxon>Magnoliopsida</taxon>
        <taxon>Liliopsida</taxon>
        <taxon>Zosteraceae</taxon>
        <taxon>Zostera</taxon>
    </lineage>
</organism>
<evidence type="ECO:0000313" key="20">
    <source>
        <dbReference type="Proteomes" id="UP000036987"/>
    </source>
</evidence>
<evidence type="ECO:0000256" key="6">
    <source>
        <dbReference type="ARBA" id="ARBA00022786"/>
    </source>
</evidence>
<comment type="similarity">
    <text evidence="13">Belongs to the peptidase C19 family. UBP8 subfamily.</text>
</comment>
<feature type="domain" description="USP" evidence="17">
    <location>
        <begin position="198"/>
        <end position="595"/>
    </location>
</feature>
<dbReference type="PROSITE" id="PS00973">
    <property type="entry name" value="USP_2"/>
    <property type="match status" value="1"/>
</dbReference>
<dbReference type="OrthoDB" id="47475at2759"/>
<dbReference type="Proteomes" id="UP000036987">
    <property type="component" value="Unassembled WGS sequence"/>
</dbReference>
<dbReference type="PROSITE" id="PS50271">
    <property type="entry name" value="ZF_UBP"/>
    <property type="match status" value="1"/>
</dbReference>
<dbReference type="InterPro" id="IPR013083">
    <property type="entry name" value="Znf_RING/FYVE/PHD"/>
</dbReference>
<evidence type="ECO:0000256" key="16">
    <source>
        <dbReference type="SAM" id="MobiDB-lite"/>
    </source>
</evidence>
<evidence type="ECO:0000256" key="10">
    <source>
        <dbReference type="ARBA" id="ARBA00023015"/>
    </source>
</evidence>
<keyword evidence="5 14" id="KW-0863">Zinc-finger</keyword>
<comment type="caution">
    <text evidence="19">The sequence shown here is derived from an EMBL/GenBank/DDBJ whole genome shotgun (WGS) entry which is preliminary data.</text>
</comment>
<dbReference type="GO" id="GO:0004843">
    <property type="term" value="F:cysteine-type deubiquitinase activity"/>
    <property type="evidence" value="ECO:0007669"/>
    <property type="project" value="UniProtKB-UniRule"/>
</dbReference>
<keyword evidence="6 15" id="KW-0833">Ubl conjugation pathway</keyword>
<dbReference type="OMA" id="NVSCNCI"/>
<dbReference type="Pfam" id="PF00443">
    <property type="entry name" value="UCH"/>
    <property type="match status" value="1"/>
</dbReference>
<dbReference type="InterPro" id="IPR028889">
    <property type="entry name" value="USP"/>
</dbReference>
<dbReference type="GO" id="GO:0005634">
    <property type="term" value="C:nucleus"/>
    <property type="evidence" value="ECO:0007669"/>
    <property type="project" value="UniProtKB-SubCell"/>
</dbReference>
<feature type="domain" description="UBP-type" evidence="18">
    <location>
        <begin position="8"/>
        <end position="144"/>
    </location>
</feature>
<comment type="catalytic activity">
    <reaction evidence="1 15">
        <text>Thiol-dependent hydrolysis of ester, thioester, amide, peptide and isopeptide bonds formed by the C-terminal Gly of ubiquitin (a 76-residue protein attached to proteins as an intracellular targeting signal).</text>
        <dbReference type="EC" id="3.4.19.12"/>
    </reaction>
</comment>
<keyword evidence="4" id="KW-0479">Metal-binding</keyword>
<dbReference type="SUPFAM" id="SSF57850">
    <property type="entry name" value="RING/U-box"/>
    <property type="match status" value="1"/>
</dbReference>
<evidence type="ECO:0000256" key="12">
    <source>
        <dbReference type="ARBA" id="ARBA00023242"/>
    </source>
</evidence>
<dbReference type="EC" id="3.4.19.12" evidence="15"/>
<dbReference type="InterPro" id="IPR038765">
    <property type="entry name" value="Papain-like_cys_pep_sf"/>
</dbReference>
<keyword evidence="10" id="KW-0805">Transcription regulation</keyword>
<evidence type="ECO:0000256" key="13">
    <source>
        <dbReference type="ARBA" id="ARBA00038490"/>
    </source>
</evidence>